<evidence type="ECO:0000313" key="2">
    <source>
        <dbReference type="EMBL" id="SVD00210.1"/>
    </source>
</evidence>
<evidence type="ECO:0000256" key="1">
    <source>
        <dbReference type="SAM" id="MobiDB-lite"/>
    </source>
</evidence>
<organism evidence="2">
    <name type="scientific">marine metagenome</name>
    <dbReference type="NCBI Taxonomy" id="408172"/>
    <lineage>
        <taxon>unclassified sequences</taxon>
        <taxon>metagenomes</taxon>
        <taxon>ecological metagenomes</taxon>
    </lineage>
</organism>
<proteinExistence type="predicted"/>
<protein>
    <submittedName>
        <fullName evidence="2">Uncharacterized protein</fullName>
    </submittedName>
</protein>
<feature type="non-terminal residue" evidence="2">
    <location>
        <position position="73"/>
    </location>
</feature>
<accession>A0A382RRY2</accession>
<feature type="region of interest" description="Disordered" evidence="1">
    <location>
        <begin position="1"/>
        <end position="23"/>
    </location>
</feature>
<gene>
    <name evidence="2" type="ORF">METZ01_LOCUS353064</name>
</gene>
<name>A0A382RRY2_9ZZZZ</name>
<dbReference type="AlphaFoldDB" id="A0A382RRY2"/>
<feature type="compositionally biased region" description="Basic and acidic residues" evidence="1">
    <location>
        <begin position="1"/>
        <end position="11"/>
    </location>
</feature>
<reference evidence="2" key="1">
    <citation type="submission" date="2018-05" db="EMBL/GenBank/DDBJ databases">
        <authorList>
            <person name="Lanie J.A."/>
            <person name="Ng W.-L."/>
            <person name="Kazmierczak K.M."/>
            <person name="Andrzejewski T.M."/>
            <person name="Davidsen T.M."/>
            <person name="Wayne K.J."/>
            <person name="Tettelin H."/>
            <person name="Glass J.I."/>
            <person name="Rusch D."/>
            <person name="Podicherti R."/>
            <person name="Tsui H.-C.T."/>
            <person name="Winkler M.E."/>
        </authorList>
    </citation>
    <scope>NUCLEOTIDE SEQUENCE</scope>
</reference>
<sequence length="73" mass="7599">MLAASEARKMTGAEISSGSARSPRSRFFVFTASANARLSFIAPSAMGERVTVGATALTRMPNSAHSAAIVLVR</sequence>
<dbReference type="EMBL" id="UINC01123616">
    <property type="protein sequence ID" value="SVD00210.1"/>
    <property type="molecule type" value="Genomic_DNA"/>
</dbReference>